<protein>
    <submittedName>
        <fullName evidence="3">Uncharacterized protein</fullName>
    </submittedName>
</protein>
<evidence type="ECO:0000256" key="1">
    <source>
        <dbReference type="SAM" id="MobiDB-lite"/>
    </source>
</evidence>
<keyword evidence="4" id="KW-1185">Reference proteome</keyword>
<keyword evidence="2" id="KW-0812">Transmembrane</keyword>
<evidence type="ECO:0000313" key="3">
    <source>
        <dbReference type="EMBL" id="KAK4184494.1"/>
    </source>
</evidence>
<dbReference type="PANTHER" id="PTHR37848:SF1">
    <property type="entry name" value="SUN DOMAIN-CONTAINING PROTEIN"/>
    <property type="match status" value="1"/>
</dbReference>
<evidence type="ECO:0000256" key="2">
    <source>
        <dbReference type="SAM" id="Phobius"/>
    </source>
</evidence>
<evidence type="ECO:0000313" key="4">
    <source>
        <dbReference type="Proteomes" id="UP001302126"/>
    </source>
</evidence>
<keyword evidence="2" id="KW-0472">Membrane</keyword>
<keyword evidence="2" id="KW-1133">Transmembrane helix</keyword>
<accession>A0AAN7AFA6</accession>
<dbReference type="PANTHER" id="PTHR37848">
    <property type="entry name" value="EXPRESSED PROTEIN"/>
    <property type="match status" value="1"/>
</dbReference>
<proteinExistence type="predicted"/>
<reference evidence="3" key="1">
    <citation type="journal article" date="2023" name="Mol. Phylogenet. Evol.">
        <title>Genome-scale phylogeny and comparative genomics of the fungal order Sordariales.</title>
        <authorList>
            <person name="Hensen N."/>
            <person name="Bonometti L."/>
            <person name="Westerberg I."/>
            <person name="Brannstrom I.O."/>
            <person name="Guillou S."/>
            <person name="Cros-Aarteil S."/>
            <person name="Calhoun S."/>
            <person name="Haridas S."/>
            <person name="Kuo A."/>
            <person name="Mondo S."/>
            <person name="Pangilinan J."/>
            <person name="Riley R."/>
            <person name="LaButti K."/>
            <person name="Andreopoulos B."/>
            <person name="Lipzen A."/>
            <person name="Chen C."/>
            <person name="Yan M."/>
            <person name="Daum C."/>
            <person name="Ng V."/>
            <person name="Clum A."/>
            <person name="Steindorff A."/>
            <person name="Ohm R.A."/>
            <person name="Martin F."/>
            <person name="Silar P."/>
            <person name="Natvig D.O."/>
            <person name="Lalanne C."/>
            <person name="Gautier V."/>
            <person name="Ament-Velasquez S.L."/>
            <person name="Kruys A."/>
            <person name="Hutchinson M.I."/>
            <person name="Powell A.J."/>
            <person name="Barry K."/>
            <person name="Miller A.N."/>
            <person name="Grigoriev I.V."/>
            <person name="Debuchy R."/>
            <person name="Gladieux P."/>
            <person name="Hiltunen Thoren M."/>
            <person name="Johannesson H."/>
        </authorList>
    </citation>
    <scope>NUCLEOTIDE SEQUENCE</scope>
    <source>
        <strain evidence="3">PSN309</strain>
    </source>
</reference>
<dbReference type="EMBL" id="MU864486">
    <property type="protein sequence ID" value="KAK4184494.1"/>
    <property type="molecule type" value="Genomic_DNA"/>
</dbReference>
<dbReference type="AlphaFoldDB" id="A0AAN7AFA6"/>
<gene>
    <name evidence="3" type="ORF">QBC35DRAFT_455219</name>
</gene>
<organism evidence="3 4">
    <name type="scientific">Podospora australis</name>
    <dbReference type="NCBI Taxonomy" id="1536484"/>
    <lineage>
        <taxon>Eukaryota</taxon>
        <taxon>Fungi</taxon>
        <taxon>Dikarya</taxon>
        <taxon>Ascomycota</taxon>
        <taxon>Pezizomycotina</taxon>
        <taxon>Sordariomycetes</taxon>
        <taxon>Sordariomycetidae</taxon>
        <taxon>Sordariales</taxon>
        <taxon>Podosporaceae</taxon>
        <taxon>Podospora</taxon>
    </lineage>
</organism>
<sequence length="412" mass="46715">MGKPTDPILTRPGAPSNSVEIESDAVSLHTQGAFSPGEQAPAFNLGDNTPALPTDDLPPLYQDIDSDNAPLLPSHTQFNNNANLISHKAVDENSGAEFFLTSFFEEDPKLLEKQISISAKKPPRPYVKIFGSHTQTVEENGKRQKKSITDFDVLIDLTPYLFSDPVNLVSWQETRTVENNEKARRGTVLKKRAPGSKQDVELSISPKPTLLEWCHRYCASHAGVKCFTLKRRVVGFNEEKVKNYFMRLVRSTNYRGHVNICFPVRDEYVFIYNNCAINRWRLTKWIVWLFYLTFLWIFSWPFLFFRTKNFEVVTSDWHYSKPQPDGTVSYVSMSEDHFYNTWARAVSRAVMAKRQAVLDHADLVASHTGGPDVVDAVLDAFEAPGYLRNGIQASVQAITAVNRQRGWGADEC</sequence>
<name>A0AAN7AFA6_9PEZI</name>
<comment type="caution">
    <text evidence="3">The sequence shown here is derived from an EMBL/GenBank/DDBJ whole genome shotgun (WGS) entry which is preliminary data.</text>
</comment>
<feature type="region of interest" description="Disordered" evidence="1">
    <location>
        <begin position="27"/>
        <end position="55"/>
    </location>
</feature>
<dbReference type="Proteomes" id="UP001302126">
    <property type="component" value="Unassembled WGS sequence"/>
</dbReference>
<feature type="transmembrane region" description="Helical" evidence="2">
    <location>
        <begin position="285"/>
        <end position="305"/>
    </location>
</feature>
<reference evidence="3" key="2">
    <citation type="submission" date="2023-05" db="EMBL/GenBank/DDBJ databases">
        <authorList>
            <consortium name="Lawrence Berkeley National Laboratory"/>
            <person name="Steindorff A."/>
            <person name="Hensen N."/>
            <person name="Bonometti L."/>
            <person name="Westerberg I."/>
            <person name="Brannstrom I.O."/>
            <person name="Guillou S."/>
            <person name="Cros-Aarteil S."/>
            <person name="Calhoun S."/>
            <person name="Haridas S."/>
            <person name="Kuo A."/>
            <person name="Mondo S."/>
            <person name="Pangilinan J."/>
            <person name="Riley R."/>
            <person name="Labutti K."/>
            <person name="Andreopoulos B."/>
            <person name="Lipzen A."/>
            <person name="Chen C."/>
            <person name="Yanf M."/>
            <person name="Daum C."/>
            <person name="Ng V."/>
            <person name="Clum A."/>
            <person name="Ohm R."/>
            <person name="Martin F."/>
            <person name="Silar P."/>
            <person name="Natvig D."/>
            <person name="Lalanne C."/>
            <person name="Gautier V."/>
            <person name="Ament-Velasquez S.L."/>
            <person name="Kruys A."/>
            <person name="Hutchinson M.I."/>
            <person name="Powell A.J."/>
            <person name="Barry K."/>
            <person name="Miller A.N."/>
            <person name="Grigoriev I.V."/>
            <person name="Debuchy R."/>
            <person name="Gladieux P."/>
            <person name="Thoren M.H."/>
            <person name="Johannesson H."/>
        </authorList>
    </citation>
    <scope>NUCLEOTIDE SEQUENCE</scope>
    <source>
        <strain evidence="3">PSN309</strain>
    </source>
</reference>